<feature type="transmembrane region" description="Helical" evidence="8">
    <location>
        <begin position="38"/>
        <end position="59"/>
    </location>
</feature>
<comment type="similarity">
    <text evidence="8">Belongs to the insect chemoreceptor superfamily. Gustatory receptor (GR) family.</text>
</comment>
<evidence type="ECO:0000256" key="4">
    <source>
        <dbReference type="ARBA" id="ARBA00022989"/>
    </source>
</evidence>
<dbReference type="GO" id="GO:0043025">
    <property type="term" value="C:neuronal cell body"/>
    <property type="evidence" value="ECO:0007669"/>
    <property type="project" value="TreeGrafter"/>
</dbReference>
<dbReference type="GO" id="GO:0007635">
    <property type="term" value="P:chemosensory behavior"/>
    <property type="evidence" value="ECO:0007669"/>
    <property type="project" value="TreeGrafter"/>
</dbReference>
<dbReference type="GO" id="GO:0008049">
    <property type="term" value="P:male courtship behavior"/>
    <property type="evidence" value="ECO:0007669"/>
    <property type="project" value="TreeGrafter"/>
</dbReference>
<dbReference type="OrthoDB" id="6610641at2759"/>
<keyword evidence="6 8" id="KW-0675">Receptor</keyword>
<keyword evidence="9" id="KW-0732">Signal</keyword>
<dbReference type="RefSeq" id="XP_025410155.1">
    <property type="nucleotide sequence ID" value="XM_025554370.1"/>
</dbReference>
<dbReference type="GO" id="GO:0007165">
    <property type="term" value="P:signal transduction"/>
    <property type="evidence" value="ECO:0007669"/>
    <property type="project" value="UniProtKB-KW"/>
</dbReference>
<feature type="signal peptide" evidence="9">
    <location>
        <begin position="1"/>
        <end position="23"/>
    </location>
</feature>
<dbReference type="EMBL" id="GGMS01005506">
    <property type="protein sequence ID" value="MBY74709.1"/>
    <property type="molecule type" value="Transcribed_RNA"/>
</dbReference>
<dbReference type="Proteomes" id="UP000694846">
    <property type="component" value="Unplaced"/>
</dbReference>
<organism evidence="10">
    <name type="scientific">Sipha flava</name>
    <name type="common">yellow sugarcane aphid</name>
    <dbReference type="NCBI Taxonomy" id="143950"/>
    <lineage>
        <taxon>Eukaryota</taxon>
        <taxon>Metazoa</taxon>
        <taxon>Ecdysozoa</taxon>
        <taxon>Arthropoda</taxon>
        <taxon>Hexapoda</taxon>
        <taxon>Insecta</taxon>
        <taxon>Pterygota</taxon>
        <taxon>Neoptera</taxon>
        <taxon>Paraneoptera</taxon>
        <taxon>Hemiptera</taxon>
        <taxon>Sternorrhyncha</taxon>
        <taxon>Aphidomorpha</taxon>
        <taxon>Aphidoidea</taxon>
        <taxon>Aphididae</taxon>
        <taxon>Sipha</taxon>
    </lineage>
</organism>
<protein>
    <recommendedName>
        <fullName evidence="8">Gustatory receptor</fullName>
    </recommendedName>
</protein>
<keyword evidence="11" id="KW-1185">Reference proteome</keyword>
<dbReference type="GO" id="GO:0005886">
    <property type="term" value="C:plasma membrane"/>
    <property type="evidence" value="ECO:0007669"/>
    <property type="project" value="UniProtKB-SubCell"/>
</dbReference>
<evidence type="ECO:0000256" key="8">
    <source>
        <dbReference type="RuleBase" id="RU363108"/>
    </source>
</evidence>
<evidence type="ECO:0000256" key="2">
    <source>
        <dbReference type="ARBA" id="ARBA00022475"/>
    </source>
</evidence>
<name>A0A2S2QAD2_9HEMI</name>
<evidence type="ECO:0000256" key="7">
    <source>
        <dbReference type="ARBA" id="ARBA00023224"/>
    </source>
</evidence>
<evidence type="ECO:0000313" key="10">
    <source>
        <dbReference type="EMBL" id="MBY74709.1"/>
    </source>
</evidence>
<evidence type="ECO:0000256" key="3">
    <source>
        <dbReference type="ARBA" id="ARBA00022692"/>
    </source>
</evidence>
<dbReference type="GO" id="GO:0050909">
    <property type="term" value="P:sensory perception of taste"/>
    <property type="evidence" value="ECO:0007669"/>
    <property type="project" value="InterPro"/>
</dbReference>
<evidence type="ECO:0000256" key="1">
    <source>
        <dbReference type="ARBA" id="ARBA00004651"/>
    </source>
</evidence>
<gene>
    <name evidence="10" type="primary">Gr43a_3</name>
    <name evidence="12" type="synonym">LOC112683365</name>
    <name evidence="10" type="ORF">g.2338</name>
</gene>
<feature type="transmembrane region" description="Helical" evidence="8">
    <location>
        <begin position="160"/>
        <end position="180"/>
    </location>
</feature>
<dbReference type="InterPro" id="IPR013604">
    <property type="entry name" value="7TM_chemorcpt"/>
</dbReference>
<sequence>MYGCSRVLLKLWQCLLIAPVVRNRGGGGGRGDEYTFNAVWYTFNLSVLCACLVCGLAAVSDDLQAAKGGRSLRMQNTSSAVVTVLQISLEFITCAMAVISSAARHRTLLAIERQLKRVDAALATCPGQPVARYSLALITVHVVLCVVDGRMWYALSSISWLYGVSYVYLSIDLAAMLMYAQIAWNIGRRFEDINAEVEVKLLGFKHNMTAAHRGHRMPLRVRKFARNTIFVSTVISTPGPADSHDMNMKNISISNLQELHWSLCNSIKMVNDTFGWQLFLQLFCNCVQLIVTPYFMIMDLFYPVIYGSTDIKFIMLQVIWVLTHLSHLLLIVLPTSYATAKGEETAVIICKYLTIKLEPDDMKQFEIFALQSQKYAINFSACGIVNLHRSSITTIIGTALTYLVILIQFQNSD</sequence>
<evidence type="ECO:0000256" key="9">
    <source>
        <dbReference type="SAM" id="SignalP"/>
    </source>
</evidence>
<accession>A0A2S2QAD2</accession>
<dbReference type="Pfam" id="PF08395">
    <property type="entry name" value="7tm_7"/>
    <property type="match status" value="1"/>
</dbReference>
<keyword evidence="4 8" id="KW-1133">Transmembrane helix</keyword>
<keyword evidence="5 8" id="KW-0472">Membrane</keyword>
<comment type="caution">
    <text evidence="8">Lacks conserved residue(s) required for the propagation of feature annotation.</text>
</comment>
<reference evidence="12" key="2">
    <citation type="submission" date="2025-04" db="UniProtKB">
        <authorList>
            <consortium name="RefSeq"/>
        </authorList>
    </citation>
    <scope>IDENTIFICATION</scope>
    <source>
        <tissue evidence="12">Whole body</tissue>
    </source>
</reference>
<evidence type="ECO:0000256" key="5">
    <source>
        <dbReference type="ARBA" id="ARBA00023136"/>
    </source>
</evidence>
<reference evidence="10" key="1">
    <citation type="submission" date="2018-04" db="EMBL/GenBank/DDBJ databases">
        <title>Transcriptome assembly of Sipha flava.</title>
        <authorList>
            <person name="Scully E.D."/>
            <person name="Geib S.M."/>
            <person name="Palmer N.A."/>
            <person name="Koch K."/>
            <person name="Bradshaw J."/>
            <person name="Heng-Moss T."/>
            <person name="Sarath G."/>
        </authorList>
    </citation>
    <scope>NUCLEOTIDE SEQUENCE</scope>
</reference>
<comment type="subcellular location">
    <subcellularLocation>
        <location evidence="1 8">Cell membrane</location>
        <topology evidence="1 8">Multi-pass membrane protein</topology>
    </subcellularLocation>
</comment>
<feature type="transmembrane region" description="Helical" evidence="8">
    <location>
        <begin position="278"/>
        <end position="302"/>
    </location>
</feature>
<keyword evidence="7 8" id="KW-0807">Transducer</keyword>
<dbReference type="PANTHER" id="PTHR21143:SF123">
    <property type="entry name" value="GUSTATORY RECEPTOR FOR SUGAR TASTE 43A-RELATED"/>
    <property type="match status" value="1"/>
</dbReference>
<proteinExistence type="inferred from homology"/>
<dbReference type="AlphaFoldDB" id="A0A2S2QAD2"/>
<keyword evidence="2 8" id="KW-1003">Cell membrane</keyword>
<dbReference type="GO" id="GO:0030425">
    <property type="term" value="C:dendrite"/>
    <property type="evidence" value="ECO:0007669"/>
    <property type="project" value="TreeGrafter"/>
</dbReference>
<dbReference type="PANTHER" id="PTHR21143">
    <property type="entry name" value="INVERTEBRATE GUSTATORY RECEPTOR"/>
    <property type="match status" value="1"/>
</dbReference>
<feature type="chain" id="PRO_5044579094" description="Gustatory receptor" evidence="9">
    <location>
        <begin position="24"/>
        <end position="413"/>
    </location>
</feature>
<dbReference type="GO" id="GO:0030424">
    <property type="term" value="C:axon"/>
    <property type="evidence" value="ECO:0007669"/>
    <property type="project" value="TreeGrafter"/>
</dbReference>
<feature type="transmembrane region" description="Helical" evidence="8">
    <location>
        <begin position="314"/>
        <end position="333"/>
    </location>
</feature>
<evidence type="ECO:0000313" key="11">
    <source>
        <dbReference type="Proteomes" id="UP000694846"/>
    </source>
</evidence>
<feature type="transmembrane region" description="Helical" evidence="8">
    <location>
        <begin position="80"/>
        <end position="99"/>
    </location>
</feature>
<keyword evidence="3 8" id="KW-0812">Transmembrane</keyword>
<evidence type="ECO:0000313" key="12">
    <source>
        <dbReference type="RefSeq" id="XP_025410155.1"/>
    </source>
</evidence>
<comment type="function">
    <text evidence="8">Gustatory receptor which mediates acceptance or avoidance behavior, depending on its substrates.</text>
</comment>
<evidence type="ECO:0000256" key="6">
    <source>
        <dbReference type="ARBA" id="ARBA00023170"/>
    </source>
</evidence>